<organism evidence="1 2">
    <name type="scientific">Glomus cerebriforme</name>
    <dbReference type="NCBI Taxonomy" id="658196"/>
    <lineage>
        <taxon>Eukaryota</taxon>
        <taxon>Fungi</taxon>
        <taxon>Fungi incertae sedis</taxon>
        <taxon>Mucoromycota</taxon>
        <taxon>Glomeromycotina</taxon>
        <taxon>Glomeromycetes</taxon>
        <taxon>Glomerales</taxon>
        <taxon>Glomeraceae</taxon>
        <taxon>Glomus</taxon>
    </lineage>
</organism>
<sequence>MNQAQENCYYLTNATSPSYEEKKRISRDSRDHFGILRDIGNELENIFKIIPKQWQIIQQRVIPDDVTKNKLFVTAYDNKLLVPNIIMSLYINNRYYPEPWKVLLCTPSTTMEELAIFIKRCFFAADNGYSDNLFCIANLEELDFESQYNLVNYIKEAQFEIKVL</sequence>
<dbReference type="AlphaFoldDB" id="A0A397SCR7"/>
<gene>
    <name evidence="1" type="ORF">C1645_838577</name>
</gene>
<evidence type="ECO:0000313" key="2">
    <source>
        <dbReference type="Proteomes" id="UP000265703"/>
    </source>
</evidence>
<comment type="caution">
    <text evidence="1">The sequence shown here is derived from an EMBL/GenBank/DDBJ whole genome shotgun (WGS) entry which is preliminary data.</text>
</comment>
<dbReference type="STRING" id="658196.A0A397SCR7"/>
<reference evidence="1 2" key="1">
    <citation type="submission" date="2018-06" db="EMBL/GenBank/DDBJ databases">
        <title>Comparative genomics reveals the genomic features of Rhizophagus irregularis, R. cerebriforme, R. diaphanum and Gigaspora rosea, and their symbiotic lifestyle signature.</title>
        <authorList>
            <person name="Morin E."/>
            <person name="San Clemente H."/>
            <person name="Chen E.C.H."/>
            <person name="De La Providencia I."/>
            <person name="Hainaut M."/>
            <person name="Kuo A."/>
            <person name="Kohler A."/>
            <person name="Murat C."/>
            <person name="Tang N."/>
            <person name="Roy S."/>
            <person name="Loubradou J."/>
            <person name="Henrissat B."/>
            <person name="Grigoriev I.V."/>
            <person name="Corradi N."/>
            <person name="Roux C."/>
            <person name="Martin F.M."/>
        </authorList>
    </citation>
    <scope>NUCLEOTIDE SEQUENCE [LARGE SCALE GENOMIC DNA]</scope>
    <source>
        <strain evidence="1 2">DAOM 227022</strain>
    </source>
</reference>
<keyword evidence="2" id="KW-1185">Reference proteome</keyword>
<protein>
    <submittedName>
        <fullName evidence="1">Uncharacterized protein</fullName>
    </submittedName>
</protein>
<evidence type="ECO:0000313" key="1">
    <source>
        <dbReference type="EMBL" id="RIA80511.1"/>
    </source>
</evidence>
<dbReference type="OrthoDB" id="2436333at2759"/>
<dbReference type="EMBL" id="QKYT01000953">
    <property type="protein sequence ID" value="RIA80511.1"/>
    <property type="molecule type" value="Genomic_DNA"/>
</dbReference>
<dbReference type="Proteomes" id="UP000265703">
    <property type="component" value="Unassembled WGS sequence"/>
</dbReference>
<accession>A0A397SCR7</accession>
<name>A0A397SCR7_9GLOM</name>
<proteinExistence type="predicted"/>